<dbReference type="GO" id="GO:0003723">
    <property type="term" value="F:RNA binding"/>
    <property type="evidence" value="ECO:0007669"/>
    <property type="project" value="UniProtKB-KW"/>
</dbReference>
<evidence type="ECO:0000313" key="3">
    <source>
        <dbReference type="EMBL" id="KGN01897.1"/>
    </source>
</evidence>
<dbReference type="InterPro" id="IPR040591">
    <property type="entry name" value="RqcP2_RBD"/>
</dbReference>
<dbReference type="AlphaFoldDB" id="A0A0A0INY5"/>
<organism evidence="3 4">
    <name type="scientific">Clostridium botulinum C/D str. DC5</name>
    <dbReference type="NCBI Taxonomy" id="1443128"/>
    <lineage>
        <taxon>Bacteria</taxon>
        <taxon>Bacillati</taxon>
        <taxon>Bacillota</taxon>
        <taxon>Clostridia</taxon>
        <taxon>Eubacteriales</taxon>
        <taxon>Clostridiaceae</taxon>
        <taxon>Clostridium</taxon>
    </lineage>
</organism>
<dbReference type="SUPFAM" id="SSF55174">
    <property type="entry name" value="Alpha-L RNA-binding motif"/>
    <property type="match status" value="1"/>
</dbReference>
<name>A0A0A0INY5_CLOBO</name>
<dbReference type="CDD" id="cd00165">
    <property type="entry name" value="S4"/>
    <property type="match status" value="1"/>
</dbReference>
<sequence length="261" mass="30219">MNKKQFIEYFKNEDNNLISNIYDKILLHEKINNPIYLSEFYSPNIWKKLLDLSSKIGCKIGTYGIFEESDRRFISILSDYDDNEMYNYPVKLLNIINISQFSELKHSDFLGALMSIGIKREKLGDLIVDEDECYVPVCSDIAEFIQNNLTRIGKSPCKVKILNHYDKNEIPEHKFQEKTIIVSSCRLDSIVAALGGISRSNSEDMIKKGLVLLDYEKVIRKDIHVEINSIITLRGYGKFKIKECTGKTLKGREKIIIKKYI</sequence>
<dbReference type="RefSeq" id="WP_039258899.1">
    <property type="nucleotide sequence ID" value="NZ_JDRY01000001.1"/>
</dbReference>
<proteinExistence type="predicted"/>
<reference evidence="3 4" key="1">
    <citation type="submission" date="2014-01" db="EMBL/GenBank/DDBJ databases">
        <title>Plasmidome dynamics in the species complex Clostridium novyi sensu lato converts strains of independent lineages into distinctly different pathogens.</title>
        <authorList>
            <person name="Skarin H."/>
            <person name="Segerman B."/>
        </authorList>
    </citation>
    <scope>NUCLEOTIDE SEQUENCE [LARGE SCALE GENOMIC DNA]</scope>
    <source>
        <strain evidence="3 4">DC5</strain>
    </source>
</reference>
<evidence type="ECO:0000256" key="1">
    <source>
        <dbReference type="PROSITE-ProRule" id="PRU00182"/>
    </source>
</evidence>
<dbReference type="Gene3D" id="3.30.70.330">
    <property type="match status" value="1"/>
</dbReference>
<feature type="domain" description="RNA-binding S4" evidence="2">
    <location>
        <begin position="185"/>
        <end position="250"/>
    </location>
</feature>
<dbReference type="Gene3D" id="3.10.290.10">
    <property type="entry name" value="RNA-binding S4 domain"/>
    <property type="match status" value="1"/>
</dbReference>
<comment type="caution">
    <text evidence="3">The sequence shown here is derived from an EMBL/GenBank/DDBJ whole genome shotgun (WGS) entry which is preliminary data.</text>
</comment>
<gene>
    <name evidence="3" type="ORF">Z955_00415</name>
</gene>
<dbReference type="SMART" id="SM00363">
    <property type="entry name" value="S4"/>
    <property type="match status" value="1"/>
</dbReference>
<evidence type="ECO:0000313" key="4">
    <source>
        <dbReference type="Proteomes" id="UP000030014"/>
    </source>
</evidence>
<dbReference type="InterPro" id="IPR036986">
    <property type="entry name" value="S4_RNA-bd_sf"/>
</dbReference>
<keyword evidence="1" id="KW-0694">RNA-binding</keyword>
<dbReference type="InterPro" id="IPR012677">
    <property type="entry name" value="Nucleotide-bd_a/b_plait_sf"/>
</dbReference>
<accession>A0A0A0INY5</accession>
<dbReference type="Proteomes" id="UP000030014">
    <property type="component" value="Unassembled WGS sequence"/>
</dbReference>
<dbReference type="InterPro" id="IPR002942">
    <property type="entry name" value="S4_RNA-bd"/>
</dbReference>
<evidence type="ECO:0000259" key="2">
    <source>
        <dbReference type="SMART" id="SM00363"/>
    </source>
</evidence>
<dbReference type="Pfam" id="PF17774">
    <property type="entry name" value="YlmH_RBD"/>
    <property type="match status" value="1"/>
</dbReference>
<dbReference type="PROSITE" id="PS50889">
    <property type="entry name" value="S4"/>
    <property type="match status" value="1"/>
</dbReference>
<dbReference type="PANTHER" id="PTHR13633">
    <property type="entry name" value="MITOCHONDRIAL TRANSCRIPTION RESCUE FACTOR 1"/>
    <property type="match status" value="1"/>
</dbReference>
<dbReference type="PANTHER" id="PTHR13633:SF3">
    <property type="entry name" value="MITOCHONDRIAL TRANSCRIPTION RESCUE FACTOR 1"/>
    <property type="match status" value="1"/>
</dbReference>
<dbReference type="EMBL" id="JDRY01000001">
    <property type="protein sequence ID" value="KGN01897.1"/>
    <property type="molecule type" value="Genomic_DNA"/>
</dbReference>
<protein>
    <recommendedName>
        <fullName evidence="2">RNA-binding S4 domain-containing protein</fullName>
    </recommendedName>
</protein>